<dbReference type="GO" id="GO:0006032">
    <property type="term" value="P:chitin catabolic process"/>
    <property type="evidence" value="ECO:0007669"/>
    <property type="project" value="InterPro"/>
</dbReference>
<gene>
    <name evidence="3" type="ORF">UFOVP1066_186</name>
    <name evidence="4" type="ORF">UFOVP1315_151</name>
    <name evidence="5" type="ORF">UFOVP1421_112</name>
    <name evidence="6" type="ORF">UFOVP1525_122</name>
    <name evidence="2" type="ORF">UFOVP909_85</name>
</gene>
<dbReference type="Pfam" id="PF00182">
    <property type="entry name" value="Glyco_hydro_19"/>
    <property type="match status" value="1"/>
</dbReference>
<dbReference type="InterPro" id="IPR052354">
    <property type="entry name" value="Cell_Wall_Dynamics_Protein"/>
</dbReference>
<dbReference type="PANTHER" id="PTHR34408">
    <property type="entry name" value="FAMILY PROTEIN, PUTATIVE-RELATED"/>
    <property type="match status" value="1"/>
</dbReference>
<name>A0A6J5SCG0_9CAUD</name>
<dbReference type="Gene3D" id="1.10.530.10">
    <property type="match status" value="1"/>
</dbReference>
<dbReference type="GO" id="GO:0004568">
    <property type="term" value="F:chitinase activity"/>
    <property type="evidence" value="ECO:0007669"/>
    <property type="project" value="InterPro"/>
</dbReference>
<dbReference type="GO" id="GO:0016998">
    <property type="term" value="P:cell wall macromolecule catabolic process"/>
    <property type="evidence" value="ECO:0007669"/>
    <property type="project" value="InterPro"/>
</dbReference>
<feature type="domain" description="Glycoside hydrolase family 19 catalytic" evidence="1">
    <location>
        <begin position="37"/>
        <end position="167"/>
    </location>
</feature>
<evidence type="ECO:0000313" key="2">
    <source>
        <dbReference type="EMBL" id="CAB4170563.1"/>
    </source>
</evidence>
<reference evidence="5" key="1">
    <citation type="submission" date="2020-05" db="EMBL/GenBank/DDBJ databases">
        <authorList>
            <person name="Chiriac C."/>
            <person name="Salcher M."/>
            <person name="Ghai R."/>
            <person name="Kavagutti S V."/>
        </authorList>
    </citation>
    <scope>NUCLEOTIDE SEQUENCE</scope>
</reference>
<protein>
    <submittedName>
        <fullName evidence="5">COG3179 Predicted chitinase</fullName>
    </submittedName>
</protein>
<dbReference type="EMBL" id="LR798454">
    <property type="protein sequence ID" value="CAB5238618.1"/>
    <property type="molecule type" value="Genomic_DNA"/>
</dbReference>
<dbReference type="CDD" id="cd00325">
    <property type="entry name" value="chitinase_GH19"/>
    <property type="match status" value="1"/>
</dbReference>
<dbReference type="InterPro" id="IPR000726">
    <property type="entry name" value="Glyco_hydro_19_cat"/>
</dbReference>
<sequence length="206" mass="23560">MITAEQFKHLFPRAQDPASWVESMNNVFPNYDINTPHRIAAFLAQCGHESGGWTVFEENLNYSAQGLNGIFKKYFPTLESAQPYARKPEMIANKVYGGRMGNGPESSGDGYKYRGRGPIQLTGKDNYRAFAKEMFEDWENLFDNPDWVTSDRDFALMSAIWFWNKNKLNVQADAGDIKLMTKKINGGYIGLEDRIKHYNEAIHLLT</sequence>
<evidence type="ECO:0000313" key="4">
    <source>
        <dbReference type="EMBL" id="CAB4198564.1"/>
    </source>
</evidence>
<evidence type="ECO:0000259" key="1">
    <source>
        <dbReference type="Pfam" id="PF00182"/>
    </source>
</evidence>
<evidence type="ECO:0000313" key="3">
    <source>
        <dbReference type="EMBL" id="CAB4182241.1"/>
    </source>
</evidence>
<dbReference type="SUPFAM" id="SSF53955">
    <property type="entry name" value="Lysozyme-like"/>
    <property type="match status" value="1"/>
</dbReference>
<proteinExistence type="predicted"/>
<evidence type="ECO:0000313" key="5">
    <source>
        <dbReference type="EMBL" id="CAB4211505.1"/>
    </source>
</evidence>
<dbReference type="InterPro" id="IPR023346">
    <property type="entry name" value="Lysozyme-like_dom_sf"/>
</dbReference>
<dbReference type="EMBL" id="LR797375">
    <property type="protein sequence ID" value="CAB4211505.1"/>
    <property type="molecule type" value="Genomic_DNA"/>
</dbReference>
<dbReference type="EMBL" id="LR796861">
    <property type="protein sequence ID" value="CAB4170563.1"/>
    <property type="molecule type" value="Genomic_DNA"/>
</dbReference>
<organism evidence="5">
    <name type="scientific">uncultured Caudovirales phage</name>
    <dbReference type="NCBI Taxonomy" id="2100421"/>
    <lineage>
        <taxon>Viruses</taxon>
        <taxon>Duplodnaviria</taxon>
        <taxon>Heunggongvirae</taxon>
        <taxon>Uroviricota</taxon>
        <taxon>Caudoviricetes</taxon>
        <taxon>Peduoviridae</taxon>
        <taxon>Maltschvirus</taxon>
        <taxon>Maltschvirus maltsch</taxon>
    </lineage>
</organism>
<evidence type="ECO:0000313" key="6">
    <source>
        <dbReference type="EMBL" id="CAB5238618.1"/>
    </source>
</evidence>
<accession>A0A6J5SCG0</accession>
<dbReference type="EMBL" id="LR797019">
    <property type="protein sequence ID" value="CAB4182241.1"/>
    <property type="molecule type" value="Genomic_DNA"/>
</dbReference>
<dbReference type="PANTHER" id="PTHR34408:SF1">
    <property type="entry name" value="GLYCOSYL HYDROLASE FAMILY 19 DOMAIN-CONTAINING PROTEIN HI_1415"/>
    <property type="match status" value="1"/>
</dbReference>
<dbReference type="EMBL" id="LR797272">
    <property type="protein sequence ID" value="CAB4198564.1"/>
    <property type="molecule type" value="Genomic_DNA"/>
</dbReference>